<dbReference type="PROSITE" id="PS01149">
    <property type="entry name" value="PSI_RSU"/>
    <property type="match status" value="1"/>
</dbReference>
<sequence>MRLDKLLGQAGYGSRNQVKKLIRSHQVRVDGQLATADNLNVDPSLQTITISGKKLSYSPDVYYILNKPNGVVSAVRDDQHQTVIDLVDAPDRKSGLYPVGRLDRDTEGLVLITNNGPLGFRLLHPKHHVDKTYYVEVNDQIHDDAPAFFENGIRFLDGTICKPAKLDIISSSPEVSCAHITISEGKFHQVKKMFLAYGVKVTYLKRITFGPFQLGDLTIGDYRELTEEEKEGLKEFLG</sequence>
<dbReference type="EC" id="5.4.99.-" evidence="5"/>
<evidence type="ECO:0000256" key="3">
    <source>
        <dbReference type="ARBA" id="ARBA00023235"/>
    </source>
</evidence>
<dbReference type="Gene3D" id="3.30.70.580">
    <property type="entry name" value="Pseudouridine synthase I, catalytic domain, N-terminal subdomain"/>
    <property type="match status" value="1"/>
</dbReference>
<dbReference type="Proteomes" id="UP000182508">
    <property type="component" value="Unassembled WGS sequence"/>
</dbReference>
<dbReference type="Gene3D" id="3.10.290.10">
    <property type="entry name" value="RNA-binding S4 domain"/>
    <property type="match status" value="1"/>
</dbReference>
<dbReference type="STRING" id="439219.SAMN02910293_00809"/>
<name>A0A1G6B603_9STRE</name>
<dbReference type="GO" id="GO:0000455">
    <property type="term" value="P:enzyme-directed rRNA pseudouridine synthesis"/>
    <property type="evidence" value="ECO:0007669"/>
    <property type="project" value="UniProtKB-ARBA"/>
</dbReference>
<dbReference type="SUPFAM" id="SSF55174">
    <property type="entry name" value="Alpha-L RNA-binding motif"/>
    <property type="match status" value="1"/>
</dbReference>
<accession>A0A1G6B603</accession>
<proteinExistence type="inferred from homology"/>
<dbReference type="EMBL" id="FMXP01000009">
    <property type="protein sequence ID" value="SDB15989.1"/>
    <property type="molecule type" value="Genomic_DNA"/>
</dbReference>
<evidence type="ECO:0000256" key="5">
    <source>
        <dbReference type="RuleBase" id="RU003887"/>
    </source>
</evidence>
<dbReference type="CDD" id="cd02553">
    <property type="entry name" value="PseudoU_synth_RsuA"/>
    <property type="match status" value="1"/>
</dbReference>
<keyword evidence="8" id="KW-1185">Reference proteome</keyword>
<dbReference type="SUPFAM" id="SSF55120">
    <property type="entry name" value="Pseudouridine synthase"/>
    <property type="match status" value="1"/>
</dbReference>
<dbReference type="PROSITE" id="PS50889">
    <property type="entry name" value="S4"/>
    <property type="match status" value="1"/>
</dbReference>
<dbReference type="InterPro" id="IPR018496">
    <property type="entry name" value="PsdUridine_synth_RsuA/RluB_CS"/>
</dbReference>
<dbReference type="InterPro" id="IPR050343">
    <property type="entry name" value="RsuA_PseudoU_synthase"/>
</dbReference>
<dbReference type="InterPro" id="IPR020103">
    <property type="entry name" value="PsdUridine_synth_cat_dom_sf"/>
</dbReference>
<comment type="similarity">
    <text evidence="1 5">Belongs to the pseudouridine synthase RsuA family.</text>
</comment>
<organism evidence="7 8">
    <name type="scientific">Streptococcus henryi</name>
    <dbReference type="NCBI Taxonomy" id="439219"/>
    <lineage>
        <taxon>Bacteria</taxon>
        <taxon>Bacillati</taxon>
        <taxon>Bacillota</taxon>
        <taxon>Bacilli</taxon>
        <taxon>Lactobacillales</taxon>
        <taxon>Streptococcaceae</taxon>
        <taxon>Streptococcus</taxon>
    </lineage>
</organism>
<protein>
    <recommendedName>
        <fullName evidence="5">Pseudouridine synthase</fullName>
        <ecNumber evidence="5">5.4.99.-</ecNumber>
    </recommendedName>
</protein>
<dbReference type="InterPro" id="IPR036986">
    <property type="entry name" value="S4_RNA-bd_sf"/>
</dbReference>
<evidence type="ECO:0000256" key="4">
    <source>
        <dbReference type="PROSITE-ProRule" id="PRU00182"/>
    </source>
</evidence>
<dbReference type="AlphaFoldDB" id="A0A1G6B603"/>
<dbReference type="eggNOG" id="COG1187">
    <property type="taxonomic scope" value="Bacteria"/>
</dbReference>
<dbReference type="GO" id="GO:0005829">
    <property type="term" value="C:cytosol"/>
    <property type="evidence" value="ECO:0007669"/>
    <property type="project" value="UniProtKB-ARBA"/>
</dbReference>
<dbReference type="Pfam" id="PF00849">
    <property type="entry name" value="PseudoU_synth_2"/>
    <property type="match status" value="1"/>
</dbReference>
<dbReference type="InterPro" id="IPR000748">
    <property type="entry name" value="PsdUridine_synth_RsuA/RluB/E/F"/>
</dbReference>
<dbReference type="GO" id="GO:0120159">
    <property type="term" value="F:rRNA pseudouridine synthase activity"/>
    <property type="evidence" value="ECO:0007669"/>
    <property type="project" value="UniProtKB-ARBA"/>
</dbReference>
<evidence type="ECO:0000259" key="6">
    <source>
        <dbReference type="SMART" id="SM00363"/>
    </source>
</evidence>
<dbReference type="InterPro" id="IPR002942">
    <property type="entry name" value="S4_RNA-bd"/>
</dbReference>
<dbReference type="NCBIfam" id="TIGR00093">
    <property type="entry name" value="pseudouridine synthase"/>
    <property type="match status" value="1"/>
</dbReference>
<keyword evidence="3 5" id="KW-0413">Isomerase</keyword>
<dbReference type="InterPro" id="IPR020094">
    <property type="entry name" value="TruA/RsuA/RluB/E/F_N"/>
</dbReference>
<dbReference type="PANTHER" id="PTHR47683:SF4">
    <property type="entry name" value="PSEUDOURIDINE SYNTHASE"/>
    <property type="match status" value="1"/>
</dbReference>
<feature type="domain" description="RNA-binding S4" evidence="6">
    <location>
        <begin position="1"/>
        <end position="64"/>
    </location>
</feature>
<dbReference type="PANTHER" id="PTHR47683">
    <property type="entry name" value="PSEUDOURIDINE SYNTHASE FAMILY PROTEIN-RELATED"/>
    <property type="match status" value="1"/>
</dbReference>
<gene>
    <name evidence="7" type="ORF">SAMN02910293_00809</name>
</gene>
<dbReference type="SMART" id="SM00363">
    <property type="entry name" value="S4"/>
    <property type="match status" value="1"/>
</dbReference>
<keyword evidence="2 4" id="KW-0694">RNA-binding</keyword>
<evidence type="ECO:0000256" key="1">
    <source>
        <dbReference type="ARBA" id="ARBA00008348"/>
    </source>
</evidence>
<dbReference type="Pfam" id="PF01479">
    <property type="entry name" value="S4"/>
    <property type="match status" value="1"/>
</dbReference>
<reference evidence="7 8" key="1">
    <citation type="submission" date="2016-10" db="EMBL/GenBank/DDBJ databases">
        <authorList>
            <person name="de Groot N.N."/>
        </authorList>
    </citation>
    <scope>NUCLEOTIDE SEQUENCE [LARGE SCALE GENOMIC DNA]</scope>
    <source>
        <strain evidence="7 8">A-4</strain>
    </source>
</reference>
<dbReference type="FunFam" id="3.30.70.1560:FF:000001">
    <property type="entry name" value="Pseudouridine synthase"/>
    <property type="match status" value="1"/>
</dbReference>
<evidence type="ECO:0000256" key="2">
    <source>
        <dbReference type="ARBA" id="ARBA00022884"/>
    </source>
</evidence>
<dbReference type="Gene3D" id="3.30.70.1560">
    <property type="entry name" value="Alpha-L RNA-binding motif"/>
    <property type="match status" value="1"/>
</dbReference>
<evidence type="ECO:0000313" key="8">
    <source>
        <dbReference type="Proteomes" id="UP000182508"/>
    </source>
</evidence>
<evidence type="ECO:0000313" key="7">
    <source>
        <dbReference type="EMBL" id="SDB15989.1"/>
    </source>
</evidence>
<dbReference type="CDD" id="cd00165">
    <property type="entry name" value="S4"/>
    <property type="match status" value="1"/>
</dbReference>
<dbReference type="InterPro" id="IPR006145">
    <property type="entry name" value="PsdUridine_synth_RsuA/RluA"/>
</dbReference>
<dbReference type="RefSeq" id="WP_074485666.1">
    <property type="nucleotide sequence ID" value="NZ_FMXP01000009.1"/>
</dbReference>
<dbReference type="GO" id="GO:0003723">
    <property type="term" value="F:RNA binding"/>
    <property type="evidence" value="ECO:0007669"/>
    <property type="project" value="UniProtKB-KW"/>
</dbReference>
<dbReference type="InterPro" id="IPR042092">
    <property type="entry name" value="PsdUridine_s_RsuA/RluB/E/F_cat"/>
</dbReference>